<keyword evidence="1" id="KW-0472">Membrane</keyword>
<dbReference type="AlphaFoldDB" id="K2NVD2"/>
<dbReference type="PANTHER" id="PTHR41771:SF1">
    <property type="entry name" value="MEMBRANE PROTEIN"/>
    <property type="match status" value="1"/>
</dbReference>
<evidence type="ECO:0000313" key="3">
    <source>
        <dbReference type="Proteomes" id="UP000006787"/>
    </source>
</evidence>
<feature type="transmembrane region" description="Helical" evidence="1">
    <location>
        <begin position="128"/>
        <end position="156"/>
    </location>
</feature>
<evidence type="ECO:0000256" key="1">
    <source>
        <dbReference type="SAM" id="Phobius"/>
    </source>
</evidence>
<accession>K2NVD2</accession>
<dbReference type="Proteomes" id="UP000006787">
    <property type="component" value="Unassembled WGS sequence"/>
</dbReference>
<organism evidence="2 3">
    <name type="scientific">Lactococcus garvieae DCC43</name>
    <dbReference type="NCBI Taxonomy" id="1231377"/>
    <lineage>
        <taxon>Bacteria</taxon>
        <taxon>Bacillati</taxon>
        <taxon>Bacillota</taxon>
        <taxon>Bacilli</taxon>
        <taxon>Lactobacillales</taxon>
        <taxon>Streptococcaceae</taxon>
        <taxon>Lactococcus</taxon>
    </lineage>
</organism>
<proteinExistence type="predicted"/>
<dbReference type="InterPro" id="IPR012507">
    <property type="entry name" value="YibE_F"/>
</dbReference>
<dbReference type="Pfam" id="PF07907">
    <property type="entry name" value="YibE_F"/>
    <property type="match status" value="1"/>
</dbReference>
<keyword evidence="1" id="KW-1133">Transmembrane helix</keyword>
<dbReference type="PIRSF" id="PIRSF031503">
    <property type="entry name" value="UCP031503_mp"/>
    <property type="match status" value="1"/>
</dbReference>
<comment type="caution">
    <text evidence="2">The sequence shown here is derived from an EMBL/GenBank/DDBJ whole genome shotgun (WGS) entry which is preliminary data.</text>
</comment>
<sequence>MNSLLVLFIILTLLLILVSGMEGLRNLFGLAINFVLIFAMITMMAWGMNTFILLGIVSILILAVAIYMSSDDNMVTNISFKTSLIVVFSLFLVAVLVQHLGNLQGFAIEDTEELEELSLAIGLNFSNVAIVVMVISMLGAVAEAAMALVASLSEVVEQDVKMTMNQFKQQRIIISQQILGTAVNTLFFGLLGSSLSLILWFVRLHYSFAEIINSKLLMADMAAMLLGMIGILFAIWLSGYFVEREFEKTEKLKY</sequence>
<reference evidence="2 3" key="1">
    <citation type="journal article" date="2012" name="J. Bacteriol.">
        <title>Genome Sequence of the Bacteriocin-Producing Strain Lactococcus garvieae DCC43.</title>
        <authorList>
            <person name="Gabrielsen C."/>
            <person name="Brede D.A."/>
            <person name="Hernandez P.E."/>
            <person name="Nes I.F."/>
            <person name="Diep D.B."/>
        </authorList>
    </citation>
    <scope>NUCLEOTIDE SEQUENCE [LARGE SCALE GENOMIC DNA]</scope>
    <source>
        <strain evidence="2 3">DCC43</strain>
    </source>
</reference>
<dbReference type="PANTHER" id="PTHR41771">
    <property type="entry name" value="MEMBRANE PROTEIN-RELATED"/>
    <property type="match status" value="1"/>
</dbReference>
<dbReference type="EMBL" id="AMQS01000013">
    <property type="protein sequence ID" value="EKF51478.1"/>
    <property type="molecule type" value="Genomic_DNA"/>
</dbReference>
<feature type="transmembrane region" description="Helical" evidence="1">
    <location>
        <begin position="222"/>
        <end position="242"/>
    </location>
</feature>
<feature type="transmembrane region" description="Helical" evidence="1">
    <location>
        <begin position="177"/>
        <end position="202"/>
    </location>
</feature>
<dbReference type="RefSeq" id="WP_003135524.1">
    <property type="nucleotide sequence ID" value="NZ_AMQS01000013.1"/>
</dbReference>
<name>K2NVD2_9LACT</name>
<dbReference type="eggNOG" id="COG5438">
    <property type="taxonomic scope" value="Bacteria"/>
</dbReference>
<protein>
    <submittedName>
        <fullName evidence="2">Integral membrane protein</fullName>
    </submittedName>
</protein>
<dbReference type="InterPro" id="IPR014564">
    <property type="entry name" value="UCP031503_TM"/>
</dbReference>
<feature type="transmembrane region" description="Helical" evidence="1">
    <location>
        <begin position="84"/>
        <end position="108"/>
    </location>
</feature>
<feature type="transmembrane region" description="Helical" evidence="1">
    <location>
        <begin position="30"/>
        <end position="63"/>
    </location>
</feature>
<evidence type="ECO:0000313" key="2">
    <source>
        <dbReference type="EMBL" id="EKF51478.1"/>
    </source>
</evidence>
<keyword evidence="1" id="KW-0812">Transmembrane</keyword>
<gene>
    <name evidence="2" type="ORF">C426_1063</name>
</gene>
<dbReference type="PATRIC" id="fig|1231377.3.peg.1063"/>